<protein>
    <submittedName>
        <fullName evidence="2">Uncharacterized protein</fullName>
    </submittedName>
</protein>
<evidence type="ECO:0000313" key="3">
    <source>
        <dbReference type="Proteomes" id="UP000617734"/>
    </source>
</evidence>
<keyword evidence="3" id="KW-1185">Reference proteome</keyword>
<organism evidence="2 3">
    <name type="scientific">Kitasatospora indigofera</name>
    <dbReference type="NCBI Taxonomy" id="67307"/>
    <lineage>
        <taxon>Bacteria</taxon>
        <taxon>Bacillati</taxon>
        <taxon>Actinomycetota</taxon>
        <taxon>Actinomycetes</taxon>
        <taxon>Kitasatosporales</taxon>
        <taxon>Streptomycetaceae</taxon>
        <taxon>Kitasatospora</taxon>
    </lineage>
</organism>
<accession>A0A919GEC2</accession>
<reference evidence="2" key="1">
    <citation type="journal article" date="2014" name="Int. J. Syst. Evol. Microbiol.">
        <title>Complete genome sequence of Corynebacterium casei LMG S-19264T (=DSM 44701T), isolated from a smear-ripened cheese.</title>
        <authorList>
            <consortium name="US DOE Joint Genome Institute (JGI-PGF)"/>
            <person name="Walter F."/>
            <person name="Albersmeier A."/>
            <person name="Kalinowski J."/>
            <person name="Ruckert C."/>
        </authorList>
    </citation>
    <scope>NUCLEOTIDE SEQUENCE</scope>
    <source>
        <strain evidence="2">JCM 4646</strain>
    </source>
</reference>
<feature type="region of interest" description="Disordered" evidence="1">
    <location>
        <begin position="1"/>
        <end position="74"/>
    </location>
</feature>
<dbReference type="AlphaFoldDB" id="A0A919GEC2"/>
<gene>
    <name evidence="2" type="ORF">GCM10018781_68810</name>
</gene>
<reference evidence="2" key="2">
    <citation type="submission" date="2020-09" db="EMBL/GenBank/DDBJ databases">
        <authorList>
            <person name="Sun Q."/>
            <person name="Ohkuma M."/>
        </authorList>
    </citation>
    <scope>NUCLEOTIDE SEQUENCE</scope>
    <source>
        <strain evidence="2">JCM 4646</strain>
    </source>
</reference>
<comment type="caution">
    <text evidence="2">The sequence shown here is derived from an EMBL/GenBank/DDBJ whole genome shotgun (WGS) entry which is preliminary data.</text>
</comment>
<feature type="compositionally biased region" description="Low complexity" evidence="1">
    <location>
        <begin position="53"/>
        <end position="74"/>
    </location>
</feature>
<dbReference type="Proteomes" id="UP000617734">
    <property type="component" value="Unassembled WGS sequence"/>
</dbReference>
<dbReference type="EMBL" id="BNBO01000061">
    <property type="protein sequence ID" value="GHH82881.1"/>
    <property type="molecule type" value="Genomic_DNA"/>
</dbReference>
<sequence length="74" mass="7116">MSRTPPPGAQGPSRPGGRGTRGPSRGPAGPTAPPFPDGPAIGEPDDGHVVRRSPGAGPGSDPDPSAGADGTEPD</sequence>
<evidence type="ECO:0000256" key="1">
    <source>
        <dbReference type="SAM" id="MobiDB-lite"/>
    </source>
</evidence>
<name>A0A919GEC2_9ACTN</name>
<proteinExistence type="predicted"/>
<evidence type="ECO:0000313" key="2">
    <source>
        <dbReference type="EMBL" id="GHH82881.1"/>
    </source>
</evidence>